<dbReference type="SUPFAM" id="SSF52943">
    <property type="entry name" value="ATP synthase (F1-ATPase), gamma subunit"/>
    <property type="match status" value="1"/>
</dbReference>
<reference evidence="10 11" key="1">
    <citation type="submission" date="2019-08" db="EMBL/GenBank/DDBJ databases">
        <title>Highly reduced genomes of protist endosymbionts show evolutionary convergence.</title>
        <authorList>
            <person name="George E."/>
            <person name="Husnik F."/>
            <person name="Tashyreva D."/>
            <person name="Prokopchuk G."/>
            <person name="Horak A."/>
            <person name="Kwong W.K."/>
            <person name="Lukes J."/>
            <person name="Keeling P.J."/>
        </authorList>
    </citation>
    <scope>NUCLEOTIDE SEQUENCE [LARGE SCALE GENOMIC DNA]</scope>
    <source>
        <strain evidence="10">1621</strain>
    </source>
</reference>
<accession>A0A5C0UHC4</accession>
<dbReference type="Pfam" id="PF00231">
    <property type="entry name" value="ATP-synt"/>
    <property type="match status" value="1"/>
</dbReference>
<evidence type="ECO:0000256" key="4">
    <source>
        <dbReference type="ARBA" id="ARBA00022448"/>
    </source>
</evidence>
<comment type="function">
    <text evidence="1">Produces ATP from ADP in the presence of a proton gradient across the membrane. The gamma chain is believed to be important in regulating ATPase activity and the flow of protons through the CF(0) complex.</text>
</comment>
<comment type="similarity">
    <text evidence="3">Belongs to the ATPase gamma chain family.</text>
</comment>
<dbReference type="RefSeq" id="WP_148951869.1">
    <property type="nucleotide sequence ID" value="NZ_CP043312.1"/>
</dbReference>
<dbReference type="Gene3D" id="1.10.287.80">
    <property type="entry name" value="ATP synthase, gamma subunit, helix hairpin domain"/>
    <property type="match status" value="1"/>
</dbReference>
<keyword evidence="11" id="KW-1185">Reference proteome</keyword>
<dbReference type="InterPro" id="IPR000131">
    <property type="entry name" value="ATP_synth_F1_gsu"/>
</dbReference>
<keyword evidence="7" id="KW-0472">Membrane</keyword>
<dbReference type="GO" id="GO:0046933">
    <property type="term" value="F:proton-transporting ATP synthase activity, rotational mechanism"/>
    <property type="evidence" value="ECO:0007669"/>
    <property type="project" value="InterPro"/>
</dbReference>
<proteinExistence type="inferred from homology"/>
<evidence type="ECO:0000256" key="9">
    <source>
        <dbReference type="ARBA" id="ARBA00023310"/>
    </source>
</evidence>
<organism evidence="10 11">
    <name type="scientific">Candidatus Sneabacter namystus</name>
    <dbReference type="NCBI Taxonomy" id="2601646"/>
    <lineage>
        <taxon>Bacteria</taxon>
        <taxon>Pseudomonadati</taxon>
        <taxon>Pseudomonadota</taxon>
        <taxon>Alphaproteobacteria</taxon>
        <taxon>Rickettsiales</taxon>
        <taxon>Rickettsiaceae</taxon>
        <taxon>Rickettsieae</taxon>
        <taxon>Candidatus Sneabacter</taxon>
    </lineage>
</organism>
<dbReference type="Proteomes" id="UP000323844">
    <property type="component" value="Chromosome"/>
</dbReference>
<dbReference type="EMBL" id="CP043312">
    <property type="protein sequence ID" value="QEK39508.1"/>
    <property type="molecule type" value="Genomic_DNA"/>
</dbReference>
<evidence type="ECO:0000313" key="10">
    <source>
        <dbReference type="EMBL" id="QEK39508.1"/>
    </source>
</evidence>
<keyword evidence="5" id="KW-0375">Hydrogen ion transport</keyword>
<dbReference type="PRINTS" id="PR00126">
    <property type="entry name" value="ATPASEGAMMA"/>
</dbReference>
<sequence length="272" mass="30984">MSKLKQITARIKSITEIRNITDTVRMIASIELERFKNQILLSKEFFNNAKKIAYRLEEKILQANHKQHKKNTNLAIVIGSDKGLCGGFNIKTLHNLKQLNKSVENLRCISVGSKIYSKTQNIGSFLSPNDPEQVLQVATSLTNTILDLVSENNVTCYLLYNDFKNFSTSVAQVQTIFPFTFEERIKSDIKKLPQLDDNVFIDRISNIYLQSLLHYSLISSKTSEVAARMIAMDSAYKNSKDMIKEMTLNSNKIRQKQVTLELIEIISGAMHT</sequence>
<comment type="subcellular location">
    <subcellularLocation>
        <location evidence="2">Membrane</location>
        <topology evidence="2">Peripheral membrane protein</topology>
    </subcellularLocation>
</comment>
<dbReference type="PANTHER" id="PTHR11693">
    <property type="entry name" value="ATP SYNTHASE GAMMA CHAIN"/>
    <property type="match status" value="1"/>
</dbReference>
<dbReference type="GO" id="GO:0045259">
    <property type="term" value="C:proton-transporting ATP synthase complex"/>
    <property type="evidence" value="ECO:0007669"/>
    <property type="project" value="UniProtKB-KW"/>
</dbReference>
<keyword evidence="9" id="KW-0066">ATP synthesis</keyword>
<dbReference type="PANTHER" id="PTHR11693:SF22">
    <property type="entry name" value="ATP SYNTHASE SUBUNIT GAMMA, MITOCHONDRIAL"/>
    <property type="match status" value="1"/>
</dbReference>
<keyword evidence="8" id="KW-0139">CF(1)</keyword>
<dbReference type="AlphaFoldDB" id="A0A5C0UHC4"/>
<evidence type="ECO:0000256" key="3">
    <source>
        <dbReference type="ARBA" id="ARBA00007681"/>
    </source>
</evidence>
<gene>
    <name evidence="10" type="ORF">FZC37_00960</name>
</gene>
<evidence type="ECO:0000256" key="7">
    <source>
        <dbReference type="ARBA" id="ARBA00023136"/>
    </source>
</evidence>
<name>A0A5C0UHC4_9RICK</name>
<protein>
    <submittedName>
        <fullName evidence="10">F0F1 ATP synthase subunit gamma</fullName>
    </submittedName>
</protein>
<evidence type="ECO:0000256" key="6">
    <source>
        <dbReference type="ARBA" id="ARBA00023065"/>
    </source>
</evidence>
<evidence type="ECO:0000256" key="8">
    <source>
        <dbReference type="ARBA" id="ARBA00023196"/>
    </source>
</evidence>
<evidence type="ECO:0000256" key="2">
    <source>
        <dbReference type="ARBA" id="ARBA00004170"/>
    </source>
</evidence>
<evidence type="ECO:0000313" key="11">
    <source>
        <dbReference type="Proteomes" id="UP000323844"/>
    </source>
</evidence>
<dbReference type="KEGG" id="snay:FZC37_00960"/>
<evidence type="ECO:0000256" key="5">
    <source>
        <dbReference type="ARBA" id="ARBA00022781"/>
    </source>
</evidence>
<evidence type="ECO:0000256" key="1">
    <source>
        <dbReference type="ARBA" id="ARBA00003456"/>
    </source>
</evidence>
<dbReference type="Gene3D" id="3.40.1380.10">
    <property type="match status" value="1"/>
</dbReference>
<dbReference type="CDD" id="cd12151">
    <property type="entry name" value="F1-ATPase_gamma"/>
    <property type="match status" value="1"/>
</dbReference>
<dbReference type="OrthoDB" id="9812769at2"/>
<keyword evidence="6" id="KW-0406">Ion transport</keyword>
<dbReference type="InterPro" id="IPR035968">
    <property type="entry name" value="ATP_synth_F1_ATPase_gsu"/>
</dbReference>
<keyword evidence="4" id="KW-0813">Transport</keyword>